<proteinExistence type="predicted"/>
<reference evidence="1 2" key="1">
    <citation type="journal article" date="2019" name="Int. J. Syst. Evol. Microbiol.">
        <title>The Global Catalogue of Microorganisms (GCM) 10K type strain sequencing project: providing services to taxonomists for standard genome sequencing and annotation.</title>
        <authorList>
            <consortium name="The Broad Institute Genomics Platform"/>
            <consortium name="The Broad Institute Genome Sequencing Center for Infectious Disease"/>
            <person name="Wu L."/>
            <person name="Ma J."/>
        </authorList>
    </citation>
    <scope>NUCLEOTIDE SEQUENCE [LARGE SCALE GENOMIC DNA]</scope>
    <source>
        <strain evidence="1 2">JCM 16112</strain>
    </source>
</reference>
<accession>A0ABN1MXG3</accession>
<comment type="caution">
    <text evidence="1">The sequence shown here is derived from an EMBL/GenBank/DDBJ whole genome shotgun (WGS) entry which is preliminary data.</text>
</comment>
<dbReference type="EMBL" id="BAAAFI010000004">
    <property type="protein sequence ID" value="GAA0878185.1"/>
    <property type="molecule type" value="Genomic_DNA"/>
</dbReference>
<organism evidence="1 2">
    <name type="scientific">Algoriphagus jejuensis</name>
    <dbReference type="NCBI Taxonomy" id="419934"/>
    <lineage>
        <taxon>Bacteria</taxon>
        <taxon>Pseudomonadati</taxon>
        <taxon>Bacteroidota</taxon>
        <taxon>Cytophagia</taxon>
        <taxon>Cytophagales</taxon>
        <taxon>Cyclobacteriaceae</taxon>
        <taxon>Algoriphagus</taxon>
    </lineage>
</organism>
<keyword evidence="2" id="KW-1185">Reference proteome</keyword>
<sequence length="97" mass="10654">MKNDEEIMESLVAEGLIGTAMSSLLSKNNGENASLGTLAGAAILGTFKAGEKAKETSIPMFVVENGDLFQIQKDHDKKFVRKIEKPTIQLRRSFKLK</sequence>
<protein>
    <submittedName>
        <fullName evidence="1">Uncharacterized protein</fullName>
    </submittedName>
</protein>
<name>A0ABN1MXG3_9BACT</name>
<gene>
    <name evidence="1" type="ORF">GCM10009119_11530</name>
</gene>
<dbReference type="Proteomes" id="UP001500469">
    <property type="component" value="Unassembled WGS sequence"/>
</dbReference>
<evidence type="ECO:0000313" key="1">
    <source>
        <dbReference type="EMBL" id="GAA0878185.1"/>
    </source>
</evidence>
<dbReference type="RefSeq" id="WP_343849424.1">
    <property type="nucleotide sequence ID" value="NZ_BAAAFI010000004.1"/>
</dbReference>
<evidence type="ECO:0000313" key="2">
    <source>
        <dbReference type="Proteomes" id="UP001500469"/>
    </source>
</evidence>